<sequence length="302" mass="33834">MKQIIFYSTLIYLFSYHNVVLGQLDQCKGLPPYFLKKGINPQKAYLSTSEKFLIGMALIESEQPGNPNAKIIKVIQDSSWTDKGFLGAICTDQSGNSYVLPSAKVNLLKNPLEKQNTIYKVDANSGLMSPYVQIPTDILPGAFNPFGLLGSFYDCSTSQLIVSTVAGSSENREIGKVCKIDIKTKEITTLIDHKDIYGLALHIHQGKRILYLSSARASKLYSMELDDRNNPIGSLKEEFSISGLGPRGDDKIRKIRFTSDGKMQLNTVLFYFNLTAPSEDQQSKMLFIYDVRNKAWKLFSIE</sequence>
<dbReference type="SUPFAM" id="SSF82171">
    <property type="entry name" value="DPP6 N-terminal domain-like"/>
    <property type="match status" value="1"/>
</dbReference>
<gene>
    <name evidence="1" type="ORF">IPO85_16690</name>
</gene>
<dbReference type="AlphaFoldDB" id="A0A9D7SB42"/>
<evidence type="ECO:0000313" key="1">
    <source>
        <dbReference type="EMBL" id="MBK9719118.1"/>
    </source>
</evidence>
<dbReference type="Proteomes" id="UP000808349">
    <property type="component" value="Unassembled WGS sequence"/>
</dbReference>
<proteinExistence type="predicted"/>
<protein>
    <submittedName>
        <fullName evidence="1">Uncharacterized protein</fullName>
    </submittedName>
</protein>
<dbReference type="EMBL" id="JADKFW010000015">
    <property type="protein sequence ID" value="MBK9719118.1"/>
    <property type="molecule type" value="Genomic_DNA"/>
</dbReference>
<reference evidence="1 2" key="1">
    <citation type="submission" date="2020-10" db="EMBL/GenBank/DDBJ databases">
        <title>Connecting structure to function with the recovery of over 1000 high-quality activated sludge metagenome-assembled genomes encoding full-length rRNA genes using long-read sequencing.</title>
        <authorList>
            <person name="Singleton C.M."/>
            <person name="Petriglieri F."/>
            <person name="Kristensen J.M."/>
            <person name="Kirkegaard R.H."/>
            <person name="Michaelsen T.Y."/>
            <person name="Andersen M.H."/>
            <person name="Karst S.M."/>
            <person name="Dueholm M.S."/>
            <person name="Nielsen P.H."/>
            <person name="Albertsen M."/>
        </authorList>
    </citation>
    <scope>NUCLEOTIDE SEQUENCE [LARGE SCALE GENOMIC DNA]</scope>
    <source>
        <strain evidence="1">Ribe_18-Q3-R11-54_BAT3C.373</strain>
    </source>
</reference>
<accession>A0A9D7SB42</accession>
<comment type="caution">
    <text evidence="1">The sequence shown here is derived from an EMBL/GenBank/DDBJ whole genome shotgun (WGS) entry which is preliminary data.</text>
</comment>
<name>A0A9D7SB42_9BACT</name>
<organism evidence="1 2">
    <name type="scientific">Candidatus Defluviibacterium haderslevense</name>
    <dbReference type="NCBI Taxonomy" id="2981993"/>
    <lineage>
        <taxon>Bacteria</taxon>
        <taxon>Pseudomonadati</taxon>
        <taxon>Bacteroidota</taxon>
        <taxon>Saprospiria</taxon>
        <taxon>Saprospirales</taxon>
        <taxon>Saprospiraceae</taxon>
        <taxon>Candidatus Defluviibacterium</taxon>
    </lineage>
</organism>
<evidence type="ECO:0000313" key="2">
    <source>
        <dbReference type="Proteomes" id="UP000808349"/>
    </source>
</evidence>